<evidence type="ECO:0000256" key="8">
    <source>
        <dbReference type="ARBA" id="ARBA00030686"/>
    </source>
</evidence>
<dbReference type="SUPFAM" id="SSF52733">
    <property type="entry name" value="Nicotinate mononucleotide:5,6-dimethylbenzimidazole phosphoribosyltransferase (CobT)"/>
    <property type="match status" value="1"/>
</dbReference>
<dbReference type="PATRIC" id="fig|698738.3.peg.3097"/>
<keyword evidence="5 10" id="KW-0169">Cobalamin biosynthesis</keyword>
<comment type="similarity">
    <text evidence="2 10">Belongs to the CobT family.</text>
</comment>
<comment type="function">
    <text evidence="10">Catalyzes the synthesis of alpha-ribazole-5'-phosphate from nicotinate mononucleotide (NAMN) and 5,6-dimethylbenzimidazole (DMB).</text>
</comment>
<dbReference type="PANTHER" id="PTHR43463:SF1">
    <property type="entry name" value="NICOTINATE-NUCLEOTIDE--DIMETHYLBENZIMIDAZOLE PHOSPHORIBOSYLTRANSFERASE"/>
    <property type="match status" value="1"/>
</dbReference>
<dbReference type="NCBIfam" id="TIGR03160">
    <property type="entry name" value="cobT_DBIPRT"/>
    <property type="match status" value="1"/>
</dbReference>
<keyword evidence="7 10" id="KW-0808">Transferase</keyword>
<dbReference type="STRING" id="698738.OLEAN_C29830"/>
<evidence type="ECO:0000256" key="9">
    <source>
        <dbReference type="ARBA" id="ARBA00047340"/>
    </source>
</evidence>
<dbReference type="InterPro" id="IPR017846">
    <property type="entry name" value="Nict_dMeBzImd_PRibTrfase_bact"/>
</dbReference>
<dbReference type="AlphaFoldDB" id="R4YUW5"/>
<dbReference type="OrthoDB" id="9781491at2"/>
<dbReference type="InterPro" id="IPR036087">
    <property type="entry name" value="Nict_dMeBzImd_PRibTrfase_sf"/>
</dbReference>
<dbReference type="FunFam" id="3.40.50.10210:FF:000001">
    <property type="entry name" value="Nicotinate-nucleotide--dimethylbenzimidazole phosphoribosyltransferase"/>
    <property type="match status" value="1"/>
</dbReference>
<comment type="catalytic activity">
    <reaction evidence="9 10">
        <text>5,6-dimethylbenzimidazole + nicotinate beta-D-ribonucleotide = alpha-ribazole 5'-phosphate + nicotinate + H(+)</text>
        <dbReference type="Rhea" id="RHEA:11196"/>
        <dbReference type="ChEBI" id="CHEBI:15378"/>
        <dbReference type="ChEBI" id="CHEBI:15890"/>
        <dbReference type="ChEBI" id="CHEBI:32544"/>
        <dbReference type="ChEBI" id="CHEBI:57502"/>
        <dbReference type="ChEBI" id="CHEBI:57918"/>
        <dbReference type="EC" id="2.4.2.21"/>
    </reaction>
</comment>
<keyword evidence="6 10" id="KW-0328">Glycosyltransferase</keyword>
<evidence type="ECO:0000256" key="6">
    <source>
        <dbReference type="ARBA" id="ARBA00022676"/>
    </source>
</evidence>
<dbReference type="HOGENOM" id="CLU_002982_0_1_6"/>
<dbReference type="EC" id="2.4.2.21" evidence="3 10"/>
<gene>
    <name evidence="10 11" type="primary">cobT</name>
    <name evidence="11" type="ORF">OLEAN_C29830</name>
</gene>
<dbReference type="InterPro" id="IPR003200">
    <property type="entry name" value="Nict_dMeBzImd_PRibTrfase"/>
</dbReference>
<dbReference type="Gene3D" id="3.40.50.10210">
    <property type="match status" value="1"/>
</dbReference>
<comment type="pathway">
    <text evidence="1 10">Nucleoside biosynthesis; alpha-ribazole biosynthesis; alpha-ribazole from 5,6-dimethylbenzimidazole: step 1/2.</text>
</comment>
<evidence type="ECO:0000256" key="5">
    <source>
        <dbReference type="ARBA" id="ARBA00022573"/>
    </source>
</evidence>
<dbReference type="GO" id="GO:0009236">
    <property type="term" value="P:cobalamin biosynthetic process"/>
    <property type="evidence" value="ECO:0007669"/>
    <property type="project" value="UniProtKB-UniRule"/>
</dbReference>
<reference evidence="11 12" key="1">
    <citation type="journal article" date="2013" name="Nat. Commun.">
        <title>Genome sequence and functional genomic analysis of the oil-degrading bacterium Oleispira antarctica.</title>
        <authorList>
            <person name="Kube M."/>
            <person name="Chernikova T.N."/>
            <person name="Al-Ramahi Y."/>
            <person name="Beloqui A."/>
            <person name="Lopez-Cortez N."/>
            <person name="Guazzaroni M.E."/>
            <person name="Heipieper H.J."/>
            <person name="Klages S."/>
            <person name="Kotsyurbenko O.R."/>
            <person name="Langer I."/>
            <person name="Nechitaylo T.Y."/>
            <person name="Lunsdorf H."/>
            <person name="Fernandez M."/>
            <person name="Juarez S."/>
            <person name="Ciordia S."/>
            <person name="Singer A."/>
            <person name="Kagan O."/>
            <person name="Egorova O."/>
            <person name="Petit P.A."/>
            <person name="Stogios P."/>
            <person name="Kim Y."/>
            <person name="Tchigvintsev A."/>
            <person name="Flick R."/>
            <person name="Denaro R."/>
            <person name="Genovese M."/>
            <person name="Albar J.P."/>
            <person name="Reva O.N."/>
            <person name="Martinez-Gomariz M."/>
            <person name="Tran H."/>
            <person name="Ferrer M."/>
            <person name="Savchenko A."/>
            <person name="Yakunin A.F."/>
            <person name="Yakimov M.M."/>
            <person name="Golyshina O.V."/>
            <person name="Reinhardt R."/>
            <person name="Golyshin P.N."/>
        </authorList>
    </citation>
    <scope>NUCLEOTIDE SEQUENCE [LARGE SCALE GENOMIC DNA]</scope>
</reference>
<evidence type="ECO:0000256" key="10">
    <source>
        <dbReference type="HAMAP-Rule" id="MF_00230"/>
    </source>
</evidence>
<evidence type="ECO:0000256" key="1">
    <source>
        <dbReference type="ARBA" id="ARBA00005049"/>
    </source>
</evidence>
<dbReference type="EMBL" id="FO203512">
    <property type="protein sequence ID" value="CCK77159.1"/>
    <property type="molecule type" value="Genomic_DNA"/>
</dbReference>
<name>R4YUW5_OLEAN</name>
<feature type="active site" description="Proton acceptor" evidence="10">
    <location>
        <position position="320"/>
    </location>
</feature>
<dbReference type="KEGG" id="oai:OLEAN_C29830"/>
<dbReference type="PANTHER" id="PTHR43463">
    <property type="entry name" value="NICOTINATE-NUCLEOTIDE--DIMETHYLBENZIMIDAZOLE PHOSPHORIBOSYLTRANSFERASE"/>
    <property type="match status" value="1"/>
</dbReference>
<accession>R4YUW5</accession>
<dbReference type="Gene3D" id="1.10.1610.10">
    <property type="match status" value="1"/>
</dbReference>
<evidence type="ECO:0000256" key="4">
    <source>
        <dbReference type="ARBA" id="ARBA00015486"/>
    </source>
</evidence>
<dbReference type="Pfam" id="PF02277">
    <property type="entry name" value="DBI_PRT"/>
    <property type="match status" value="1"/>
</dbReference>
<dbReference type="InterPro" id="IPR023195">
    <property type="entry name" value="Nict_dMeBzImd_PRibTrfase_N"/>
</dbReference>
<evidence type="ECO:0000256" key="2">
    <source>
        <dbReference type="ARBA" id="ARBA00007110"/>
    </source>
</evidence>
<evidence type="ECO:0000256" key="3">
    <source>
        <dbReference type="ARBA" id="ARBA00011991"/>
    </source>
</evidence>
<evidence type="ECO:0000256" key="7">
    <source>
        <dbReference type="ARBA" id="ARBA00022679"/>
    </source>
</evidence>
<keyword evidence="12" id="KW-1185">Reference proteome</keyword>
<protein>
    <recommendedName>
        <fullName evidence="4 10">Nicotinate-nucleotide--dimethylbenzimidazole phosphoribosyltransferase</fullName>
        <shortName evidence="10">NN:DBI PRT</shortName>
        <ecNumber evidence="3 10">2.4.2.21</ecNumber>
    </recommendedName>
    <alternativeName>
        <fullName evidence="8 10">N(1)-alpha-phosphoribosyltransferase</fullName>
    </alternativeName>
</protein>
<evidence type="ECO:0000313" key="11">
    <source>
        <dbReference type="EMBL" id="CCK77159.1"/>
    </source>
</evidence>
<dbReference type="UniPathway" id="UPA00061">
    <property type="reaction ID" value="UER00516"/>
</dbReference>
<proteinExistence type="inferred from homology"/>
<organism evidence="11 12">
    <name type="scientific">Oleispira antarctica RB-8</name>
    <dbReference type="NCBI Taxonomy" id="698738"/>
    <lineage>
        <taxon>Bacteria</taxon>
        <taxon>Pseudomonadati</taxon>
        <taxon>Pseudomonadota</taxon>
        <taxon>Gammaproteobacteria</taxon>
        <taxon>Oceanospirillales</taxon>
        <taxon>Oceanospirillaceae</taxon>
        <taxon>Oleispira</taxon>
    </lineage>
</organism>
<sequence>MTQAWWENDCLAINEKVKTQAEERQGMLTKPPGSLGRLEDVAITLASLYGDEKPEIKQPLITIFAGDHGVVAQGVSAFPQAVTVEMIRNFVKGGAAISVLAQVNDAELKVVNCGTAFEVDFADDYEALIDKQVGPGTADLSLESAMSAEQLTQALSIGQQVVEQGKKDGIDLFIAGEMGIGNTTPAAALGCAYTGQSAAVMTGRGTGIDDAGLTHKIMVIEKALARLQLTELSAEQILKELGGFEIAAIVGAYIRCAQLGIPALVDGFITTAAALAACKMNPQVHDWLLFSHQSDEPGHQFMLEALEAKPLLHLGLRLGEGSGAATALPLLRQACALHNGMATFAEAAISSASEETAS</sequence>
<dbReference type="NCBIfam" id="NF000996">
    <property type="entry name" value="PRK00105.1"/>
    <property type="match status" value="1"/>
</dbReference>
<evidence type="ECO:0000313" key="12">
    <source>
        <dbReference type="Proteomes" id="UP000032749"/>
    </source>
</evidence>
<dbReference type="GO" id="GO:0008939">
    <property type="term" value="F:nicotinate-nucleotide-dimethylbenzimidazole phosphoribosyltransferase activity"/>
    <property type="evidence" value="ECO:0007669"/>
    <property type="project" value="UniProtKB-UniRule"/>
</dbReference>
<dbReference type="HAMAP" id="MF_00230">
    <property type="entry name" value="CobT"/>
    <property type="match status" value="1"/>
</dbReference>
<dbReference type="Proteomes" id="UP000032749">
    <property type="component" value="Chromosome"/>
</dbReference>
<dbReference type="CDD" id="cd02439">
    <property type="entry name" value="DMB-PRT_CobT"/>
    <property type="match status" value="1"/>
</dbReference>